<organism evidence="1 2">
    <name type="scientific">Rhizophagus clarus</name>
    <dbReference type="NCBI Taxonomy" id="94130"/>
    <lineage>
        <taxon>Eukaryota</taxon>
        <taxon>Fungi</taxon>
        <taxon>Fungi incertae sedis</taxon>
        <taxon>Mucoromycota</taxon>
        <taxon>Glomeromycotina</taxon>
        <taxon>Glomeromycetes</taxon>
        <taxon>Glomerales</taxon>
        <taxon>Glomeraceae</taxon>
        <taxon>Rhizophagus</taxon>
    </lineage>
</organism>
<accession>A0A8H3QIU6</accession>
<name>A0A8H3QIU6_9GLOM</name>
<reference evidence="1" key="1">
    <citation type="submission" date="2019-10" db="EMBL/GenBank/DDBJ databases">
        <title>Conservation and host-specific expression of non-tandemly repeated heterogenous ribosome RNA gene in arbuscular mycorrhizal fungi.</title>
        <authorList>
            <person name="Maeda T."/>
            <person name="Kobayashi Y."/>
            <person name="Nakagawa T."/>
            <person name="Ezawa T."/>
            <person name="Yamaguchi K."/>
            <person name="Bino T."/>
            <person name="Nishimoto Y."/>
            <person name="Shigenobu S."/>
            <person name="Kawaguchi M."/>
        </authorList>
    </citation>
    <scope>NUCLEOTIDE SEQUENCE</scope>
    <source>
        <strain evidence="1">HR1</strain>
    </source>
</reference>
<dbReference type="OrthoDB" id="2445186at2759"/>
<protein>
    <submittedName>
        <fullName evidence="1">Uncharacterized protein</fullName>
    </submittedName>
</protein>
<evidence type="ECO:0000313" key="2">
    <source>
        <dbReference type="Proteomes" id="UP000615446"/>
    </source>
</evidence>
<gene>
    <name evidence="1" type="ORF">RCL2_000797200</name>
</gene>
<sequence>MGYESYFKYKINNNDYTFTFEEYVVWNLYNGNFKLPFSVQKKSGFIGSYPSLLSKFSNSSATKLNKSEKNSVKIYFDLLDKSNDDYKISYSLSYLLIKKSANLDGLILTLQQKQKFEMFYKKYRMLLSNHSNKVISTVAKNVSKLKLEKNDPILSGIIDPNHIKEHHSIIDVNVEEDDWNEFCEFSSDDDNLLFEDRKIKKWIDKIRNDKMTLKSSIKALIRDISYVWNNNNYQKRSPIINESTFTHDVLSPILKFVAPNYFKRWDQAQSLAAKDRGVLKYVDVIRNIDINGHYLENFFVEVSHRPFHHNPHDHVIHDNYKLAKLGKDSLDRNRMNFVDDDVIFLFHLHSDYLVVYFMDYYYHPIARKIQLDAIQIPFFANDTSFKLISFIKSLYKYRCMLKNLQKKRVSIINRKKLQTI</sequence>
<evidence type="ECO:0000313" key="1">
    <source>
        <dbReference type="EMBL" id="GES80707.1"/>
    </source>
</evidence>
<dbReference type="Proteomes" id="UP000615446">
    <property type="component" value="Unassembled WGS sequence"/>
</dbReference>
<dbReference type="EMBL" id="BLAL01000051">
    <property type="protein sequence ID" value="GES80707.1"/>
    <property type="molecule type" value="Genomic_DNA"/>
</dbReference>
<dbReference type="AlphaFoldDB" id="A0A8H3QIU6"/>
<comment type="caution">
    <text evidence="1">The sequence shown here is derived from an EMBL/GenBank/DDBJ whole genome shotgun (WGS) entry which is preliminary data.</text>
</comment>
<proteinExistence type="predicted"/>